<dbReference type="EMBL" id="BTRK01000001">
    <property type="protein sequence ID" value="GMR33977.1"/>
    <property type="molecule type" value="Genomic_DNA"/>
</dbReference>
<gene>
    <name evidence="2" type="ORF">PMAYCL1PPCAC_04172</name>
</gene>
<organism evidence="2 3">
    <name type="scientific">Pristionchus mayeri</name>
    <dbReference type="NCBI Taxonomy" id="1317129"/>
    <lineage>
        <taxon>Eukaryota</taxon>
        <taxon>Metazoa</taxon>
        <taxon>Ecdysozoa</taxon>
        <taxon>Nematoda</taxon>
        <taxon>Chromadorea</taxon>
        <taxon>Rhabditida</taxon>
        <taxon>Rhabditina</taxon>
        <taxon>Diplogasteromorpha</taxon>
        <taxon>Diplogasteroidea</taxon>
        <taxon>Neodiplogasteridae</taxon>
        <taxon>Pristionchus</taxon>
    </lineage>
</organism>
<keyword evidence="3" id="KW-1185">Reference proteome</keyword>
<evidence type="ECO:0000313" key="3">
    <source>
        <dbReference type="Proteomes" id="UP001328107"/>
    </source>
</evidence>
<feature type="signal peptide" evidence="1">
    <location>
        <begin position="1"/>
        <end position="17"/>
    </location>
</feature>
<evidence type="ECO:0000256" key="1">
    <source>
        <dbReference type="SAM" id="SignalP"/>
    </source>
</evidence>
<name>A0AAN5C8M9_9BILA</name>
<dbReference type="Proteomes" id="UP001328107">
    <property type="component" value="Unassembled WGS sequence"/>
</dbReference>
<sequence>MLVRLFIALVPVAYVLCKSPSSKESSKTDSRSSEEELIKTTPRWITIDNSTMHVDNSTELERTTMESSLNISTTDDGWWWWNATDFDNSTWRWDNSTSLSPPLWSLIPSLSLFTLFLAP</sequence>
<reference evidence="3" key="1">
    <citation type="submission" date="2022-10" db="EMBL/GenBank/DDBJ databases">
        <title>Genome assembly of Pristionchus species.</title>
        <authorList>
            <person name="Yoshida K."/>
            <person name="Sommer R.J."/>
        </authorList>
    </citation>
    <scope>NUCLEOTIDE SEQUENCE [LARGE SCALE GENOMIC DNA]</scope>
    <source>
        <strain evidence="3">RS5460</strain>
    </source>
</reference>
<evidence type="ECO:0000313" key="2">
    <source>
        <dbReference type="EMBL" id="GMR33977.1"/>
    </source>
</evidence>
<protein>
    <submittedName>
        <fullName evidence="2">Uncharacterized protein</fullName>
    </submittedName>
</protein>
<feature type="chain" id="PRO_5043037747" evidence="1">
    <location>
        <begin position="18"/>
        <end position="119"/>
    </location>
</feature>
<keyword evidence="1" id="KW-0732">Signal</keyword>
<comment type="caution">
    <text evidence="2">The sequence shown here is derived from an EMBL/GenBank/DDBJ whole genome shotgun (WGS) entry which is preliminary data.</text>
</comment>
<proteinExistence type="predicted"/>
<dbReference type="AlphaFoldDB" id="A0AAN5C8M9"/>
<accession>A0AAN5C8M9</accession>